<evidence type="ECO:0000256" key="14">
    <source>
        <dbReference type="SAM" id="MobiDB-lite"/>
    </source>
</evidence>
<dbReference type="Gene3D" id="3.30.40.10">
    <property type="entry name" value="Zinc/RING finger domain, C3HC4 (zinc finger)"/>
    <property type="match status" value="1"/>
</dbReference>
<dbReference type="GO" id="GO:0005634">
    <property type="term" value="C:nucleus"/>
    <property type="evidence" value="ECO:0007669"/>
    <property type="project" value="UniProtKB-SubCell"/>
</dbReference>
<dbReference type="GO" id="GO:0005721">
    <property type="term" value="C:pericentric heterochromatin"/>
    <property type="evidence" value="ECO:0007669"/>
    <property type="project" value="TreeGrafter"/>
</dbReference>
<evidence type="ECO:0000256" key="2">
    <source>
        <dbReference type="ARBA" id="ARBA00007025"/>
    </source>
</evidence>
<gene>
    <name evidence="16" type="ORF">g.27885</name>
</gene>
<accession>A0A1B6JDM0</accession>
<evidence type="ECO:0000256" key="10">
    <source>
        <dbReference type="ARBA" id="ARBA00023125"/>
    </source>
</evidence>
<evidence type="ECO:0000259" key="15">
    <source>
        <dbReference type="PROSITE" id="PS51533"/>
    </source>
</evidence>
<dbReference type="GO" id="GO:0031490">
    <property type="term" value="F:chromatin DNA binding"/>
    <property type="evidence" value="ECO:0007669"/>
    <property type="project" value="TreeGrafter"/>
</dbReference>
<dbReference type="PROSITE" id="PS51533">
    <property type="entry name" value="ADD"/>
    <property type="match status" value="1"/>
</dbReference>
<organism evidence="16">
    <name type="scientific">Homalodisca liturata</name>
    <dbReference type="NCBI Taxonomy" id="320908"/>
    <lineage>
        <taxon>Eukaryota</taxon>
        <taxon>Metazoa</taxon>
        <taxon>Ecdysozoa</taxon>
        <taxon>Arthropoda</taxon>
        <taxon>Hexapoda</taxon>
        <taxon>Insecta</taxon>
        <taxon>Pterygota</taxon>
        <taxon>Neoptera</taxon>
        <taxon>Paraneoptera</taxon>
        <taxon>Hemiptera</taxon>
        <taxon>Auchenorrhyncha</taxon>
        <taxon>Membracoidea</taxon>
        <taxon>Cicadellidae</taxon>
        <taxon>Cicadellinae</taxon>
        <taxon>Proconiini</taxon>
        <taxon>Homalodisca</taxon>
    </lineage>
</organism>
<comment type="similarity">
    <text evidence="2">Belongs to the SNF2/RAD54 helicase family.</text>
</comment>
<dbReference type="InterPro" id="IPR025766">
    <property type="entry name" value="ADD"/>
</dbReference>
<keyword evidence="9" id="KW-0067">ATP-binding</keyword>
<dbReference type="GO" id="GO:0010468">
    <property type="term" value="P:regulation of gene expression"/>
    <property type="evidence" value="ECO:0007669"/>
    <property type="project" value="UniProtKB-ARBA"/>
</dbReference>
<evidence type="ECO:0000256" key="13">
    <source>
        <dbReference type="ARBA" id="ARBA00047995"/>
    </source>
</evidence>
<dbReference type="GO" id="GO:0008270">
    <property type="term" value="F:zinc ion binding"/>
    <property type="evidence" value="ECO:0007669"/>
    <property type="project" value="UniProtKB-KW"/>
</dbReference>
<protein>
    <recommendedName>
        <fullName evidence="15">PHD-type domain-containing protein</fullName>
    </recommendedName>
</protein>
<dbReference type="SUPFAM" id="SSF57903">
    <property type="entry name" value="FYVE/PHD zinc finger"/>
    <property type="match status" value="1"/>
</dbReference>
<reference evidence="16" key="1">
    <citation type="submission" date="2015-11" db="EMBL/GenBank/DDBJ databases">
        <title>De novo transcriptome assembly of four potential Pierce s Disease insect vectors from Arizona vineyards.</title>
        <authorList>
            <person name="Tassone E.E."/>
        </authorList>
    </citation>
    <scope>NUCLEOTIDE SEQUENCE</scope>
</reference>
<dbReference type="GO" id="GO:0006281">
    <property type="term" value="P:DNA repair"/>
    <property type="evidence" value="ECO:0007669"/>
    <property type="project" value="UniProtKB-KW"/>
</dbReference>
<evidence type="ECO:0000256" key="5">
    <source>
        <dbReference type="ARBA" id="ARBA00022763"/>
    </source>
</evidence>
<proteinExistence type="inferred from homology"/>
<dbReference type="GO" id="GO:0003678">
    <property type="term" value="F:DNA helicase activity"/>
    <property type="evidence" value="ECO:0007669"/>
    <property type="project" value="UniProtKB-EC"/>
</dbReference>
<evidence type="ECO:0000313" key="16">
    <source>
        <dbReference type="EMBL" id="JAS97227.1"/>
    </source>
</evidence>
<keyword evidence="10" id="KW-0238">DNA-binding</keyword>
<dbReference type="InterPro" id="IPR011011">
    <property type="entry name" value="Znf_FYVE_PHD"/>
</dbReference>
<keyword evidence="12" id="KW-0539">Nucleus</keyword>
<keyword evidence="7" id="KW-0378">Hydrolase</keyword>
<evidence type="ECO:0000256" key="7">
    <source>
        <dbReference type="ARBA" id="ARBA00022801"/>
    </source>
</evidence>
<keyword evidence="11" id="KW-0234">DNA repair</keyword>
<feature type="region of interest" description="Disordered" evidence="14">
    <location>
        <begin position="94"/>
        <end position="114"/>
    </location>
</feature>
<keyword evidence="3" id="KW-0479">Metal-binding</keyword>
<dbReference type="GO" id="GO:0005524">
    <property type="term" value="F:ATP binding"/>
    <property type="evidence" value="ECO:0007669"/>
    <property type="project" value="UniProtKB-KW"/>
</dbReference>
<feature type="compositionally biased region" description="Polar residues" evidence="14">
    <location>
        <begin position="551"/>
        <end position="562"/>
    </location>
</feature>
<comment type="catalytic activity">
    <reaction evidence="13">
        <text>ATP + H2O = ADP + phosphate + H(+)</text>
        <dbReference type="Rhea" id="RHEA:13065"/>
        <dbReference type="ChEBI" id="CHEBI:15377"/>
        <dbReference type="ChEBI" id="CHEBI:15378"/>
        <dbReference type="ChEBI" id="CHEBI:30616"/>
        <dbReference type="ChEBI" id="CHEBI:43474"/>
        <dbReference type="ChEBI" id="CHEBI:456216"/>
        <dbReference type="EC" id="3.6.4.12"/>
    </reaction>
</comment>
<comment type="subcellular location">
    <subcellularLocation>
        <location evidence="1">Nucleus</location>
    </subcellularLocation>
</comment>
<dbReference type="PANTHER" id="PTHR46357">
    <property type="entry name" value="TRANSCRIPTIONAL REGULATOR ATRX"/>
    <property type="match status" value="1"/>
</dbReference>
<dbReference type="GO" id="GO:0006338">
    <property type="term" value="P:chromatin remodeling"/>
    <property type="evidence" value="ECO:0007669"/>
    <property type="project" value="TreeGrafter"/>
</dbReference>
<dbReference type="GO" id="GO:0016787">
    <property type="term" value="F:hydrolase activity"/>
    <property type="evidence" value="ECO:0007669"/>
    <property type="project" value="UniProtKB-KW"/>
</dbReference>
<dbReference type="PANTHER" id="PTHR46357:SF1">
    <property type="entry name" value="TRANSCRIPTIONAL REGULATOR ATRX"/>
    <property type="match status" value="1"/>
</dbReference>
<keyword evidence="8" id="KW-0862">Zinc</keyword>
<name>A0A1B6JDM0_9HEMI</name>
<keyword evidence="5" id="KW-0227">DNA damage</keyword>
<dbReference type="GO" id="GO:0031297">
    <property type="term" value="P:replication fork processing"/>
    <property type="evidence" value="ECO:0007669"/>
    <property type="project" value="TreeGrafter"/>
</dbReference>
<sequence length="682" mass="76460">MDFDPSEFLAMAMSEDENAVYTAPDLPQPIPPMVEFPSNTMVVEGGLQMEQDIQIPVPTFETLDIHNQLLSKQTTSLSVDVDPPTTFASAGLEKITGTTPQPSPADRTASPHCTKKPIPASYDESRFRKEFYNGDYERVKLFRLHCTICDQHLGCAPWLTERQMRTHKLLRVAVCRKCFDFYGDINFPLEDGSEIYCCWCGEGGEVFCCSSCPKIVCKKCIKRNFGTDKLKEIDENDNWCCYVCKPADIWPHRTLLWGLQRLGKEMRVKVASLPKEEKQARLSKDTSHCCPKMNEKFPAINLPMKSVMSKIPICLIAITHKIDVITQQATNSPYPAPKMSTPLLNMRQHLTNRMATPSPPSATNHFIRGPVASRTPQHSGRKMIIVSRPAPSQLSPYFQTSTPINRRHPVRTAPQQNITPECIDLEDDSPSPTHVTRTPVNDISWLDNGVKHVKDTLLPVQNMVNQFSSISKDLKMDFNKLTSYSDKLSYSIKIAICNLAKINQDLIDGSKECLDKQVSSVVSDIQINNVSNTSGAVQVTRLKKVRETENETVTSTTPQSVSDPAGPKVASPPTTDDDIGDLTPALLCEAVLEVEGNKENENRNKRSTPPVKRNVAFKRSGPFSKTKALPAKNSSQTKIDVINLIDEEEESKFDDAFYCKKFNIKPCKVLIYKYRLRSKGKP</sequence>
<dbReference type="InterPro" id="IPR052131">
    <property type="entry name" value="ATRX_domain-containing"/>
</dbReference>
<evidence type="ECO:0000256" key="4">
    <source>
        <dbReference type="ARBA" id="ARBA00022741"/>
    </source>
</evidence>
<evidence type="ECO:0000256" key="12">
    <source>
        <dbReference type="ARBA" id="ARBA00023242"/>
    </source>
</evidence>
<evidence type="ECO:0000256" key="11">
    <source>
        <dbReference type="ARBA" id="ARBA00023204"/>
    </source>
</evidence>
<dbReference type="EMBL" id="GECU01010479">
    <property type="protein sequence ID" value="JAS97227.1"/>
    <property type="molecule type" value="Transcribed_RNA"/>
</dbReference>
<evidence type="ECO:0000256" key="1">
    <source>
        <dbReference type="ARBA" id="ARBA00004123"/>
    </source>
</evidence>
<evidence type="ECO:0000256" key="6">
    <source>
        <dbReference type="ARBA" id="ARBA00022771"/>
    </source>
</evidence>
<keyword evidence="4" id="KW-0547">Nucleotide-binding</keyword>
<evidence type="ECO:0000256" key="3">
    <source>
        <dbReference type="ARBA" id="ARBA00022723"/>
    </source>
</evidence>
<evidence type="ECO:0000256" key="8">
    <source>
        <dbReference type="ARBA" id="ARBA00022833"/>
    </source>
</evidence>
<feature type="region of interest" description="Disordered" evidence="14">
    <location>
        <begin position="545"/>
        <end position="576"/>
    </location>
</feature>
<keyword evidence="6" id="KW-0863">Zinc-finger</keyword>
<dbReference type="InterPro" id="IPR013083">
    <property type="entry name" value="Znf_RING/FYVE/PHD"/>
</dbReference>
<dbReference type="AlphaFoldDB" id="A0A1B6JDM0"/>
<feature type="domain" description="PHD-type" evidence="15">
    <location>
        <begin position="134"/>
        <end position="272"/>
    </location>
</feature>
<dbReference type="CDD" id="cd11726">
    <property type="entry name" value="ADDz_ATRX"/>
    <property type="match status" value="1"/>
</dbReference>
<evidence type="ECO:0000256" key="9">
    <source>
        <dbReference type="ARBA" id="ARBA00022840"/>
    </source>
</evidence>